<evidence type="ECO:0000313" key="2">
    <source>
        <dbReference type="EMBL" id="PMS18163.1"/>
    </source>
</evidence>
<reference evidence="2 3" key="1">
    <citation type="submission" date="2018-01" db="EMBL/GenBank/DDBJ databases">
        <title>Whole genome analyses suggest that Burkholderia sensu lato contains two further novel genera in the rhizoxinica-symbiotica group Mycetohabitans gen. nov., and Trinickia gen. nov.: implications for the evolution of diazotrophy and nodulation in the Burkholderiaceae.</title>
        <authorList>
            <person name="Estrada-de los Santos P."/>
            <person name="Palmer M."/>
            <person name="Chavez-Ramirez B."/>
            <person name="Beukes C."/>
            <person name="Steenkamp E.T."/>
            <person name="Hirsch A.M."/>
            <person name="Manyaka P."/>
            <person name="Maluk M."/>
            <person name="Lafos M."/>
            <person name="Crook M."/>
            <person name="Gross E."/>
            <person name="Simon M.F."/>
            <person name="Bueno dos Reis Junior F."/>
            <person name="Poole P.S."/>
            <person name="Venter S.N."/>
            <person name="James E.K."/>
        </authorList>
    </citation>
    <scope>NUCLEOTIDE SEQUENCE [LARGE SCALE GENOMIC DNA]</scope>
    <source>
        <strain evidence="2 3">GIMN1.004</strain>
    </source>
</reference>
<protein>
    <recommendedName>
        <fullName evidence="4">Type III secretion protein</fullName>
    </recommendedName>
</protein>
<evidence type="ECO:0008006" key="4">
    <source>
        <dbReference type="Google" id="ProtNLM"/>
    </source>
</evidence>
<comment type="caution">
    <text evidence="2">The sequence shown here is derived from an EMBL/GenBank/DDBJ whole genome shotgun (WGS) entry which is preliminary data.</text>
</comment>
<dbReference type="Proteomes" id="UP000235616">
    <property type="component" value="Unassembled WGS sequence"/>
</dbReference>
<feature type="coiled-coil region" evidence="1">
    <location>
        <begin position="83"/>
        <end position="134"/>
    </location>
</feature>
<name>A0A2N7VLY7_9BURK</name>
<keyword evidence="1" id="KW-0175">Coiled coil</keyword>
<evidence type="ECO:0000256" key="1">
    <source>
        <dbReference type="SAM" id="Coils"/>
    </source>
</evidence>
<sequence>MEKTIGKIAQLREVRREIELARSIRQQAEVDRAREALERARRALQQLEIDKSEHLQRLAQRWRGSAFPASDLASAGIDVLVYDRQAEAKRESIEEALKRLREEEAKLTEIQKSLRRVDAKCEALKRTGERLERDAARRAEAAEEALADEAALIGISAALIRNGGVPS</sequence>
<evidence type="ECO:0000313" key="3">
    <source>
        <dbReference type="Proteomes" id="UP000235616"/>
    </source>
</evidence>
<keyword evidence="3" id="KW-1185">Reference proteome</keyword>
<organism evidence="2 3">
    <name type="scientific">Trinickia dabaoshanensis</name>
    <dbReference type="NCBI Taxonomy" id="564714"/>
    <lineage>
        <taxon>Bacteria</taxon>
        <taxon>Pseudomonadati</taxon>
        <taxon>Pseudomonadota</taxon>
        <taxon>Betaproteobacteria</taxon>
        <taxon>Burkholderiales</taxon>
        <taxon>Burkholderiaceae</taxon>
        <taxon>Trinickia</taxon>
    </lineage>
</organism>
<dbReference type="EMBL" id="PNYA01000016">
    <property type="protein sequence ID" value="PMS18163.1"/>
    <property type="molecule type" value="Genomic_DNA"/>
</dbReference>
<dbReference type="AlphaFoldDB" id="A0A2N7VLY7"/>
<dbReference type="RefSeq" id="WP_102646818.1">
    <property type="nucleotide sequence ID" value="NZ_PNYA01000016.1"/>
</dbReference>
<gene>
    <name evidence="2" type="ORF">C0Z18_18225</name>
</gene>
<accession>A0A2N7VLY7</accession>
<proteinExistence type="predicted"/>
<feature type="coiled-coil region" evidence="1">
    <location>
        <begin position="11"/>
        <end position="57"/>
    </location>
</feature>